<dbReference type="InterPro" id="IPR029441">
    <property type="entry name" value="Cass2"/>
</dbReference>
<dbReference type="GO" id="GO:0003700">
    <property type="term" value="F:DNA-binding transcription factor activity"/>
    <property type="evidence" value="ECO:0007669"/>
    <property type="project" value="InterPro"/>
</dbReference>
<dbReference type="Gene3D" id="3.20.80.10">
    <property type="entry name" value="Regulatory factor, effector binding domain"/>
    <property type="match status" value="1"/>
</dbReference>
<dbReference type="EMBL" id="QXWZ01000008">
    <property type="protein sequence ID" value="NBI78466.1"/>
    <property type="molecule type" value="Genomic_DNA"/>
</dbReference>
<dbReference type="Pfam" id="PF12833">
    <property type="entry name" value="HTH_18"/>
    <property type="match status" value="1"/>
</dbReference>
<dbReference type="PROSITE" id="PS00041">
    <property type="entry name" value="HTH_ARAC_FAMILY_1"/>
    <property type="match status" value="1"/>
</dbReference>
<keyword evidence="3" id="KW-0804">Transcription</keyword>
<dbReference type="OrthoDB" id="9801123at2"/>
<dbReference type="InterPro" id="IPR050959">
    <property type="entry name" value="MarA-like"/>
</dbReference>
<dbReference type="AlphaFoldDB" id="A0A845RED1"/>
<dbReference type="InterPro" id="IPR011256">
    <property type="entry name" value="Reg_factor_effector_dom_sf"/>
</dbReference>
<name>A0A845RED1_9FIRM</name>
<dbReference type="SUPFAM" id="SSF46689">
    <property type="entry name" value="Homeodomain-like"/>
    <property type="match status" value="2"/>
</dbReference>
<keyword evidence="2" id="KW-0238">DNA-binding</keyword>
<evidence type="ECO:0000256" key="3">
    <source>
        <dbReference type="ARBA" id="ARBA00023163"/>
    </source>
</evidence>
<dbReference type="SUPFAM" id="SSF55136">
    <property type="entry name" value="Probable bacterial effector-binding domain"/>
    <property type="match status" value="1"/>
</dbReference>
<gene>
    <name evidence="5" type="ORF">D3Z39_06205</name>
</gene>
<dbReference type="InterPro" id="IPR018062">
    <property type="entry name" value="HTH_AraC-typ_CS"/>
</dbReference>
<evidence type="ECO:0000259" key="4">
    <source>
        <dbReference type="PROSITE" id="PS01124"/>
    </source>
</evidence>
<dbReference type="InterPro" id="IPR009057">
    <property type="entry name" value="Homeodomain-like_sf"/>
</dbReference>
<dbReference type="PROSITE" id="PS01124">
    <property type="entry name" value="HTH_ARAC_FAMILY_2"/>
    <property type="match status" value="1"/>
</dbReference>
<accession>A0A845RED1</accession>
<evidence type="ECO:0000313" key="5">
    <source>
        <dbReference type="EMBL" id="NBI78466.1"/>
    </source>
</evidence>
<dbReference type="PANTHER" id="PTHR47504:SF5">
    <property type="entry name" value="RIGHT ORIGIN-BINDING PROTEIN"/>
    <property type="match status" value="1"/>
</dbReference>
<dbReference type="SMART" id="SM00342">
    <property type="entry name" value="HTH_ARAC"/>
    <property type="match status" value="1"/>
</dbReference>
<evidence type="ECO:0000313" key="6">
    <source>
        <dbReference type="Proteomes" id="UP000446348"/>
    </source>
</evidence>
<dbReference type="Proteomes" id="UP000446348">
    <property type="component" value="Unassembled WGS sequence"/>
</dbReference>
<dbReference type="PANTHER" id="PTHR47504">
    <property type="entry name" value="RIGHT ORIGIN-BINDING PROTEIN"/>
    <property type="match status" value="1"/>
</dbReference>
<dbReference type="PRINTS" id="PR00032">
    <property type="entry name" value="HTHARAC"/>
</dbReference>
<feature type="domain" description="HTH araC/xylS-type" evidence="4">
    <location>
        <begin position="8"/>
        <end position="106"/>
    </location>
</feature>
<evidence type="ECO:0000256" key="2">
    <source>
        <dbReference type="ARBA" id="ARBA00023125"/>
    </source>
</evidence>
<dbReference type="RefSeq" id="WP_160209316.1">
    <property type="nucleotide sequence ID" value="NZ_CASBEY010000065.1"/>
</dbReference>
<dbReference type="InterPro" id="IPR020449">
    <property type="entry name" value="Tscrpt_reg_AraC-type_HTH"/>
</dbReference>
<evidence type="ECO:0000256" key="1">
    <source>
        <dbReference type="ARBA" id="ARBA00023015"/>
    </source>
</evidence>
<sequence>MHAWEAIQKAVNYIEENLQEEISTEMLAEMVSLSPFYFQRLFKRLVNKSVQEYVKLRRLSKAITQLHADDQRILDVALTYGFSSHANFTRAFKETYGITPEEYKKTRPMLNTFIKPEIAMNYVLIDEGVPLIVDDIVLEIRRENLVCAENYIGFTADVKIAEQIPVGESTGIDVPGQLWTRFHKEKSVLAEHVNPAVELGMSYMAEPKKGIFQYFAGALLLDKRSDTNGFVTKELPVGNYIVCKIEAENFAELVTQALDKANKYLFETWLPSHKLTIEPFSAEKYYVNCDCGNYMEIWVKSSD</sequence>
<dbReference type="Gene3D" id="1.10.10.60">
    <property type="entry name" value="Homeodomain-like"/>
    <property type="match status" value="2"/>
</dbReference>
<dbReference type="GO" id="GO:0043565">
    <property type="term" value="F:sequence-specific DNA binding"/>
    <property type="evidence" value="ECO:0007669"/>
    <property type="project" value="InterPro"/>
</dbReference>
<keyword evidence="1" id="KW-0805">Transcription regulation</keyword>
<protein>
    <submittedName>
        <fullName evidence="5">AraC family transcriptional regulator</fullName>
    </submittedName>
</protein>
<proteinExistence type="predicted"/>
<dbReference type="Pfam" id="PF14526">
    <property type="entry name" value="Cass2"/>
    <property type="match status" value="1"/>
</dbReference>
<reference evidence="5 6" key="1">
    <citation type="submission" date="2018-08" db="EMBL/GenBank/DDBJ databases">
        <title>Murine metabolic-syndrome-specific gut microbial biobank.</title>
        <authorList>
            <person name="Liu C."/>
        </authorList>
    </citation>
    <scope>NUCLEOTIDE SEQUENCE [LARGE SCALE GENOMIC DNA]</scope>
    <source>
        <strain evidence="5 6">X69</strain>
    </source>
</reference>
<comment type="caution">
    <text evidence="5">The sequence shown here is derived from an EMBL/GenBank/DDBJ whole genome shotgun (WGS) entry which is preliminary data.</text>
</comment>
<organism evidence="5 6">
    <name type="scientific">Anaerotruncus colihominis</name>
    <dbReference type="NCBI Taxonomy" id="169435"/>
    <lineage>
        <taxon>Bacteria</taxon>
        <taxon>Bacillati</taxon>
        <taxon>Bacillota</taxon>
        <taxon>Clostridia</taxon>
        <taxon>Eubacteriales</taxon>
        <taxon>Oscillospiraceae</taxon>
        <taxon>Anaerotruncus</taxon>
    </lineage>
</organism>
<dbReference type="InterPro" id="IPR018060">
    <property type="entry name" value="HTH_AraC"/>
</dbReference>